<sequence>MLCHGKAGGCGCCVTLLFGVLRKGCCLAALLCFGQTAVADDTNVETHAVVACILAAEVEEPSLRGGLRDACLLQAGDLCKFGAAGTVAVCYSTTALSLSNYVDRIVPLLPDAIASREGQALSYPRVLRTLRKDARTPQGCMVPSIATVSVDVRRGLCDVQRSYGRLKLALDAARLAQIELP</sequence>
<accession>A0A2R8BCY9</accession>
<proteinExistence type="predicted"/>
<dbReference type="Proteomes" id="UP000244880">
    <property type="component" value="Unassembled WGS sequence"/>
</dbReference>
<reference evidence="2 3" key="1">
    <citation type="submission" date="2018-03" db="EMBL/GenBank/DDBJ databases">
        <authorList>
            <person name="Keele B.F."/>
        </authorList>
    </citation>
    <scope>NUCLEOTIDE SEQUENCE [LARGE SCALE GENOMIC DNA]</scope>
    <source>
        <strain evidence="2 3">CECT 8599</strain>
    </source>
</reference>
<feature type="signal peptide" evidence="1">
    <location>
        <begin position="1"/>
        <end position="39"/>
    </location>
</feature>
<dbReference type="EMBL" id="OMOR01000001">
    <property type="protein sequence ID" value="SPH20953.1"/>
    <property type="molecule type" value="Genomic_DNA"/>
</dbReference>
<gene>
    <name evidence="2" type="ORF">ASD8599_01694</name>
</gene>
<evidence type="ECO:0000256" key="1">
    <source>
        <dbReference type="SAM" id="SignalP"/>
    </source>
</evidence>
<keyword evidence="1" id="KW-0732">Signal</keyword>
<dbReference type="AlphaFoldDB" id="A0A2R8BCY9"/>
<keyword evidence="3" id="KW-1185">Reference proteome</keyword>
<evidence type="ECO:0000313" key="3">
    <source>
        <dbReference type="Proteomes" id="UP000244880"/>
    </source>
</evidence>
<evidence type="ECO:0008006" key="4">
    <source>
        <dbReference type="Google" id="ProtNLM"/>
    </source>
</evidence>
<name>A0A2R8BCY9_9RHOB</name>
<organism evidence="2 3">
    <name type="scientific">Ascidiaceihabitans donghaensis</name>
    <dbReference type="NCBI Taxonomy" id="1510460"/>
    <lineage>
        <taxon>Bacteria</taxon>
        <taxon>Pseudomonadati</taxon>
        <taxon>Pseudomonadota</taxon>
        <taxon>Alphaproteobacteria</taxon>
        <taxon>Rhodobacterales</taxon>
        <taxon>Paracoccaceae</taxon>
        <taxon>Ascidiaceihabitans</taxon>
    </lineage>
</organism>
<evidence type="ECO:0000313" key="2">
    <source>
        <dbReference type="EMBL" id="SPH20953.1"/>
    </source>
</evidence>
<feature type="chain" id="PRO_5015345007" description="Lysozyme inhibitor LprI N-terminal domain-containing protein" evidence="1">
    <location>
        <begin position="40"/>
        <end position="181"/>
    </location>
</feature>
<protein>
    <recommendedName>
        <fullName evidence="4">Lysozyme inhibitor LprI N-terminal domain-containing protein</fullName>
    </recommendedName>
</protein>